<protein>
    <submittedName>
        <fullName evidence="1">Uncharacterized protein</fullName>
    </submittedName>
</protein>
<organism evidence="1">
    <name type="scientific">Siphoviridae sp. ctGkF12</name>
    <dbReference type="NCBI Taxonomy" id="2826224"/>
    <lineage>
        <taxon>Viruses</taxon>
        <taxon>Duplodnaviria</taxon>
        <taxon>Heunggongvirae</taxon>
        <taxon>Uroviricota</taxon>
        <taxon>Caudoviricetes</taxon>
    </lineage>
</organism>
<accession>A0A8S5M8G6</accession>
<proteinExistence type="predicted"/>
<dbReference type="EMBL" id="BK014844">
    <property type="protein sequence ID" value="DAD78508.1"/>
    <property type="molecule type" value="Genomic_DNA"/>
</dbReference>
<evidence type="ECO:0000313" key="1">
    <source>
        <dbReference type="EMBL" id="DAD78508.1"/>
    </source>
</evidence>
<name>A0A8S5M8G6_9CAUD</name>
<sequence length="158" mass="19010">MKNNNYPNWLVPIEIAKELKEIGFNEPCLVENVETHSENYSFINFEEDMCSDVSVMLEDVVFVKNQFLEDYLGIYKHFVLKTAIPTWEQVFEWFREKGFESYIRLESHAHFDEGNYYYFEITKSNLRQLDWQGDFDDYNEAREALVKALIQTYKNEQL</sequence>
<reference evidence="1" key="1">
    <citation type="journal article" date="2021" name="Proc. Natl. Acad. Sci. U.S.A.">
        <title>A Catalog of Tens of Thousands of Viruses from Human Metagenomes Reveals Hidden Associations with Chronic Diseases.</title>
        <authorList>
            <person name="Tisza M.J."/>
            <person name="Buck C.B."/>
        </authorList>
    </citation>
    <scope>NUCLEOTIDE SEQUENCE</scope>
    <source>
        <strain evidence="1">CtGkF12</strain>
    </source>
</reference>